<dbReference type="PANTHER" id="PTHR32322:SF2">
    <property type="entry name" value="EAMA DOMAIN-CONTAINING PROTEIN"/>
    <property type="match status" value="1"/>
</dbReference>
<feature type="transmembrane region" description="Helical" evidence="6">
    <location>
        <begin position="249"/>
        <end position="270"/>
    </location>
</feature>
<evidence type="ECO:0000256" key="6">
    <source>
        <dbReference type="SAM" id="Phobius"/>
    </source>
</evidence>
<feature type="transmembrane region" description="Helical" evidence="6">
    <location>
        <begin position="159"/>
        <end position="176"/>
    </location>
</feature>
<feature type="transmembrane region" description="Helical" evidence="6">
    <location>
        <begin position="71"/>
        <end position="94"/>
    </location>
</feature>
<organism evidence="8 10">
    <name type="scientific">Trichococcus ilyis</name>
    <dbReference type="NCBI Taxonomy" id="640938"/>
    <lineage>
        <taxon>Bacteria</taxon>
        <taxon>Bacillati</taxon>
        <taxon>Bacillota</taxon>
        <taxon>Bacilli</taxon>
        <taxon>Lactobacillales</taxon>
        <taxon>Carnobacteriaceae</taxon>
        <taxon>Trichococcus</taxon>
    </lineage>
</organism>
<dbReference type="Gene3D" id="1.10.3730.20">
    <property type="match status" value="1"/>
</dbReference>
<name>A0A143YIK4_9LACT</name>
<dbReference type="Proteomes" id="UP000076878">
    <property type="component" value="Unassembled WGS sequence"/>
</dbReference>
<feature type="domain" description="EamA" evidence="7">
    <location>
        <begin position="6"/>
        <end position="145"/>
    </location>
</feature>
<keyword evidence="4 6" id="KW-1133">Transmembrane helix</keyword>
<dbReference type="GO" id="GO:0016020">
    <property type="term" value="C:membrane"/>
    <property type="evidence" value="ECO:0007669"/>
    <property type="project" value="UniProtKB-SubCell"/>
</dbReference>
<comment type="subcellular location">
    <subcellularLocation>
        <location evidence="1">Endomembrane system</location>
        <topology evidence="1">Multi-pass membrane protein</topology>
    </subcellularLocation>
</comment>
<evidence type="ECO:0000256" key="3">
    <source>
        <dbReference type="ARBA" id="ARBA00022692"/>
    </source>
</evidence>
<evidence type="ECO:0000256" key="4">
    <source>
        <dbReference type="ARBA" id="ARBA00022989"/>
    </source>
</evidence>
<dbReference type="SUPFAM" id="SSF103481">
    <property type="entry name" value="Multidrug resistance efflux transporter EmrE"/>
    <property type="match status" value="2"/>
</dbReference>
<evidence type="ECO:0000256" key="5">
    <source>
        <dbReference type="ARBA" id="ARBA00023136"/>
    </source>
</evidence>
<reference evidence="9 11" key="2">
    <citation type="submission" date="2016-10" db="EMBL/GenBank/DDBJ databases">
        <authorList>
            <person name="Varghese N."/>
            <person name="Submissions S."/>
        </authorList>
    </citation>
    <scope>NUCLEOTIDE SEQUENCE [LARGE SCALE GENOMIC DNA]</scope>
    <source>
        <strain evidence="9 11">DSM 22150</strain>
    </source>
</reference>
<dbReference type="InterPro" id="IPR037185">
    <property type="entry name" value="EmrE-like"/>
</dbReference>
<dbReference type="EMBL" id="FNYT01000003">
    <property type="protein sequence ID" value="SEI75413.1"/>
    <property type="molecule type" value="Genomic_DNA"/>
</dbReference>
<feature type="transmembrane region" description="Helical" evidence="6">
    <location>
        <begin position="7"/>
        <end position="28"/>
    </location>
</feature>
<evidence type="ECO:0000313" key="9">
    <source>
        <dbReference type="EMBL" id="SEI75413.1"/>
    </source>
</evidence>
<feature type="transmembrane region" description="Helical" evidence="6">
    <location>
        <begin position="40"/>
        <end position="59"/>
    </location>
</feature>
<evidence type="ECO:0000256" key="1">
    <source>
        <dbReference type="ARBA" id="ARBA00004127"/>
    </source>
</evidence>
<dbReference type="InterPro" id="IPR050638">
    <property type="entry name" value="AA-Vitamin_Transporters"/>
</dbReference>
<feature type="transmembrane region" description="Helical" evidence="6">
    <location>
        <begin position="129"/>
        <end position="147"/>
    </location>
</feature>
<dbReference type="PANTHER" id="PTHR32322">
    <property type="entry name" value="INNER MEMBRANE TRANSPORTER"/>
    <property type="match status" value="1"/>
</dbReference>
<feature type="transmembrane region" description="Helical" evidence="6">
    <location>
        <begin position="100"/>
        <end position="120"/>
    </location>
</feature>
<gene>
    <name evidence="9" type="ORF">SAMN05216375_103102</name>
    <name evidence="8" type="ORF">TR210_970</name>
</gene>
<feature type="domain" description="EamA" evidence="7">
    <location>
        <begin position="159"/>
        <end position="288"/>
    </location>
</feature>
<comment type="similarity">
    <text evidence="2">Belongs to the EamA transporter family.</text>
</comment>
<evidence type="ECO:0000313" key="10">
    <source>
        <dbReference type="Proteomes" id="UP000076878"/>
    </source>
</evidence>
<feature type="transmembrane region" description="Helical" evidence="6">
    <location>
        <begin position="276"/>
        <end position="297"/>
    </location>
</feature>
<evidence type="ECO:0000256" key="2">
    <source>
        <dbReference type="ARBA" id="ARBA00007362"/>
    </source>
</evidence>
<accession>A0A143YIK4</accession>
<protein>
    <submittedName>
        <fullName evidence="9">Threonine/homoserine efflux transporter RhtA</fullName>
    </submittedName>
</protein>
<evidence type="ECO:0000313" key="8">
    <source>
        <dbReference type="EMBL" id="CZQ91522.1"/>
    </source>
</evidence>
<reference evidence="8 10" key="1">
    <citation type="submission" date="2016-02" db="EMBL/GenBank/DDBJ databases">
        <authorList>
            <person name="Wen L."/>
            <person name="He K."/>
            <person name="Yang H."/>
        </authorList>
    </citation>
    <scope>NUCLEOTIDE SEQUENCE [LARGE SCALE GENOMIC DNA]</scope>
    <source>
        <strain evidence="8">Trichococcus_R210</strain>
    </source>
</reference>
<dbReference type="Proteomes" id="UP000199280">
    <property type="component" value="Unassembled WGS sequence"/>
</dbReference>
<feature type="transmembrane region" description="Helical" evidence="6">
    <location>
        <begin position="188"/>
        <end position="206"/>
    </location>
</feature>
<keyword evidence="5 6" id="KW-0472">Membrane</keyword>
<dbReference type="EMBL" id="FJNB01000005">
    <property type="protein sequence ID" value="CZQ91522.1"/>
    <property type="molecule type" value="Genomic_DNA"/>
</dbReference>
<dbReference type="InterPro" id="IPR000620">
    <property type="entry name" value="EamA_dom"/>
</dbReference>
<dbReference type="AlphaFoldDB" id="A0A143YIK4"/>
<sequence>MTDKNKGFFYAIAGSLLWGASGTVAQYFFENNAVATEWVVGVRLSTAGLLLLVWCLLTIPREVAGIFRSPADFLQVLLFGLLGVLPSQFTYFMAIRLGNAPTATILQFLSPLFILVYLSVRHARLPRRIDFLSIALALSGTYLLVTRGQWNQLALSPRALFWGVLAGVSAALYTLLPGKLLKHFDAKVVTGVAMVLSGSAFLPVLARTELPEMTRNSWFSLAFIVVGGTMFAYLFYIQSLKYIAPSTTSMLSAFEPMTATILSVVFLGTAFGIPEIVGSLLIVSVTFLQALPAKYLLGRRRGVGGRTEESAD</sequence>
<evidence type="ECO:0000259" key="7">
    <source>
        <dbReference type="Pfam" id="PF00892"/>
    </source>
</evidence>
<feature type="transmembrane region" description="Helical" evidence="6">
    <location>
        <begin position="218"/>
        <end position="237"/>
    </location>
</feature>
<dbReference type="OrthoDB" id="9810818at2"/>
<proteinExistence type="inferred from homology"/>
<keyword evidence="11" id="KW-1185">Reference proteome</keyword>
<dbReference type="Pfam" id="PF00892">
    <property type="entry name" value="EamA"/>
    <property type="match status" value="2"/>
</dbReference>
<keyword evidence="3 6" id="KW-0812">Transmembrane</keyword>
<evidence type="ECO:0000313" key="11">
    <source>
        <dbReference type="Proteomes" id="UP000199280"/>
    </source>
</evidence>
<dbReference type="STRING" id="640938.TR210_970"/>
<dbReference type="RefSeq" id="WP_068622105.1">
    <property type="nucleotide sequence ID" value="NZ_FJNB01000005.1"/>
</dbReference>